<reference evidence="5 6" key="1">
    <citation type="submission" date="2016-09" db="EMBL/GenBank/DDBJ databases">
        <title>Genome sequence of Eubacterium angustum.</title>
        <authorList>
            <person name="Poehlein A."/>
            <person name="Daniel R."/>
        </authorList>
    </citation>
    <scope>NUCLEOTIDE SEQUENCE [LARGE SCALE GENOMIC DNA]</scope>
    <source>
        <strain evidence="5 6">DSM 1989</strain>
    </source>
</reference>
<keyword evidence="6" id="KW-1185">Reference proteome</keyword>
<proteinExistence type="predicted"/>
<dbReference type="RefSeq" id="WP_071062644.1">
    <property type="nucleotide sequence ID" value="NZ_MKIE01000003.1"/>
</dbReference>
<feature type="transmembrane region" description="Helical" evidence="2">
    <location>
        <begin position="24"/>
        <end position="46"/>
    </location>
</feature>
<dbReference type="EMBL" id="MKIE01000003">
    <property type="protein sequence ID" value="OHW62621.1"/>
    <property type="molecule type" value="Genomic_DNA"/>
</dbReference>
<protein>
    <submittedName>
        <fullName evidence="5">HlyD family secretion protein</fullName>
    </submittedName>
</protein>
<evidence type="ECO:0000259" key="4">
    <source>
        <dbReference type="Pfam" id="PF26018"/>
    </source>
</evidence>
<dbReference type="InterPro" id="IPR058709">
    <property type="entry name" value="BSH_RND-rel"/>
</dbReference>
<feature type="domain" description="RND related beta-barrel" evidence="3">
    <location>
        <begin position="266"/>
        <end position="335"/>
    </location>
</feature>
<dbReference type="AlphaFoldDB" id="A0A1S1V7P5"/>
<evidence type="ECO:0000256" key="1">
    <source>
        <dbReference type="SAM" id="Coils"/>
    </source>
</evidence>
<keyword evidence="2" id="KW-1133">Transmembrane helix</keyword>
<comment type="caution">
    <text evidence="5">The sequence shown here is derived from an EMBL/GenBank/DDBJ whole genome shotgun (WGS) entry which is preliminary data.</text>
</comment>
<feature type="domain" description="RND related barrel-sandwich hybrid" evidence="4">
    <location>
        <begin position="76"/>
        <end position="257"/>
    </location>
</feature>
<keyword evidence="2" id="KW-0472">Membrane</keyword>
<dbReference type="OrthoDB" id="1834786at2"/>
<feature type="coiled-coil region" evidence="1">
    <location>
        <begin position="101"/>
        <end position="128"/>
    </location>
</feature>
<keyword evidence="2" id="KW-0812">Transmembrane</keyword>
<dbReference type="STRING" id="39480.EUAN_11860"/>
<evidence type="ECO:0000313" key="5">
    <source>
        <dbReference type="EMBL" id="OHW62621.1"/>
    </source>
</evidence>
<dbReference type="Proteomes" id="UP000180254">
    <property type="component" value="Unassembled WGS sequence"/>
</dbReference>
<evidence type="ECO:0000256" key="2">
    <source>
        <dbReference type="SAM" id="Phobius"/>
    </source>
</evidence>
<organism evidence="5 6">
    <name type="scientific">Andreesenia angusta</name>
    <dbReference type="NCBI Taxonomy" id="39480"/>
    <lineage>
        <taxon>Bacteria</taxon>
        <taxon>Bacillati</taxon>
        <taxon>Bacillota</taxon>
        <taxon>Tissierellia</taxon>
        <taxon>Tissierellales</taxon>
        <taxon>Gottschalkiaceae</taxon>
        <taxon>Andreesenia</taxon>
    </lineage>
</organism>
<accession>A0A1S1V7P5</accession>
<dbReference type="InterPro" id="IPR058729">
    <property type="entry name" value="Beta-barrel_RND-rel"/>
</dbReference>
<gene>
    <name evidence="5" type="ORF">EUAN_11860</name>
</gene>
<dbReference type="Pfam" id="PF26018">
    <property type="entry name" value="BSH_RND_rel"/>
    <property type="match status" value="1"/>
</dbReference>
<feature type="coiled-coil region" evidence="1">
    <location>
        <begin position="179"/>
        <end position="206"/>
    </location>
</feature>
<dbReference type="Pfam" id="PF26011">
    <property type="entry name" value="Beta-barrel_RND_rel"/>
    <property type="match status" value="1"/>
</dbReference>
<name>A0A1S1V7P5_9FIRM</name>
<sequence length="425" mass="48923">MSGKVTNIEERRKKRKSSKKQKKIIRILVISVIIGYFIIRAVPMVLSSHISTKPVEKEVFTDKIDSKGILFKKETVYTRSAENLEFAKKEGERIGSGETIAVSKSKDYASLEQELQTANESIQLYTELLNEYSWLRSLKEKEEDAVESYVNHLREKTKLEDERLESIRRDIQNGTKSNESFFKEEIEKLESTRSQTEEKLKTGKETYFAKSPGVVSSKLDGFEEELNFEALEKLDSAKYNEIKGRIKSAEKKDISKGVKTVEGHIWYMALDIDKAYGNEFKDKTSVEVEFNKGEYALKGKIKQLDIKDRALMVIEFNEGLHRFYDDRYVDVAIVKGRYSGLRVPSSAITEQDGQRGVYIKEVSGIVKFIPVRLLYKGDEYSIVNDEEQGSIEYKKKGETVTARSLQVFDEVFENSMFVRENQVVN</sequence>
<evidence type="ECO:0000259" key="3">
    <source>
        <dbReference type="Pfam" id="PF26011"/>
    </source>
</evidence>
<evidence type="ECO:0000313" key="6">
    <source>
        <dbReference type="Proteomes" id="UP000180254"/>
    </source>
</evidence>
<keyword evidence="1" id="KW-0175">Coiled coil</keyword>